<evidence type="ECO:0000313" key="9">
    <source>
        <dbReference type="Proteomes" id="UP000057938"/>
    </source>
</evidence>
<protein>
    <submittedName>
        <fullName evidence="8">RNA polymerase sigma factor RpoE</fullName>
    </submittedName>
</protein>
<keyword evidence="2" id="KW-0805">Transcription regulation</keyword>
<dbReference type="PATRIC" id="fig|361183.4.peg.97"/>
<dbReference type="Gene3D" id="1.10.10.10">
    <property type="entry name" value="Winged helix-like DNA-binding domain superfamily/Winged helix DNA-binding domain"/>
    <property type="match status" value="1"/>
</dbReference>
<dbReference type="OrthoDB" id="7041663at2"/>
<dbReference type="InterPro" id="IPR014284">
    <property type="entry name" value="RNA_pol_sigma-70_dom"/>
</dbReference>
<keyword evidence="4" id="KW-0238">DNA-binding</keyword>
<evidence type="ECO:0000256" key="4">
    <source>
        <dbReference type="ARBA" id="ARBA00023125"/>
    </source>
</evidence>
<dbReference type="KEGG" id="aep:AMC99_00094"/>
<evidence type="ECO:0000256" key="3">
    <source>
        <dbReference type="ARBA" id="ARBA00023082"/>
    </source>
</evidence>
<dbReference type="Pfam" id="PF04542">
    <property type="entry name" value="Sigma70_r2"/>
    <property type="match status" value="1"/>
</dbReference>
<proteinExistence type="inferred from homology"/>
<dbReference type="Proteomes" id="UP000057938">
    <property type="component" value="Chromosome"/>
</dbReference>
<evidence type="ECO:0000256" key="1">
    <source>
        <dbReference type="ARBA" id="ARBA00010641"/>
    </source>
</evidence>
<dbReference type="Pfam" id="PF08281">
    <property type="entry name" value="Sigma70_r4_2"/>
    <property type="match status" value="1"/>
</dbReference>
<dbReference type="PANTHER" id="PTHR43133:SF8">
    <property type="entry name" value="RNA POLYMERASE SIGMA FACTOR HI_1459-RELATED"/>
    <property type="match status" value="1"/>
</dbReference>
<dbReference type="InterPro" id="IPR013249">
    <property type="entry name" value="RNA_pol_sigma70_r4_t2"/>
</dbReference>
<dbReference type="InterPro" id="IPR013324">
    <property type="entry name" value="RNA_pol_sigma_r3/r4-like"/>
</dbReference>
<dbReference type="InterPro" id="IPR013325">
    <property type="entry name" value="RNA_pol_sigma_r2"/>
</dbReference>
<keyword evidence="3" id="KW-0731">Sigma factor</keyword>
<keyword evidence="5" id="KW-0804">Transcription</keyword>
<reference evidence="8 9" key="1">
    <citation type="submission" date="2015-09" db="EMBL/GenBank/DDBJ databases">
        <title>Complete genome sequence of a benzo[a]pyrene-degrading bacterium Altererythrobacter epoxidivorans CGMCC 1.7731T.</title>
        <authorList>
            <person name="Li Z."/>
            <person name="Cheng H."/>
            <person name="Huo Y."/>
            <person name="Xu X."/>
        </authorList>
    </citation>
    <scope>NUCLEOTIDE SEQUENCE [LARGE SCALE GENOMIC DNA]</scope>
    <source>
        <strain evidence="8 9">CGMCC 1.7731</strain>
    </source>
</reference>
<dbReference type="AlphaFoldDB" id="A0A0M4M5Q1"/>
<dbReference type="Gene3D" id="1.10.1740.10">
    <property type="match status" value="1"/>
</dbReference>
<accession>A0A0M4M5Q1</accession>
<dbReference type="SUPFAM" id="SSF88659">
    <property type="entry name" value="Sigma3 and sigma4 domains of RNA polymerase sigma factors"/>
    <property type="match status" value="1"/>
</dbReference>
<dbReference type="InterPro" id="IPR007627">
    <property type="entry name" value="RNA_pol_sigma70_r2"/>
</dbReference>
<dbReference type="NCBIfam" id="TIGR02937">
    <property type="entry name" value="sigma70-ECF"/>
    <property type="match status" value="1"/>
</dbReference>
<gene>
    <name evidence="8" type="ORF">AMC99_00094</name>
</gene>
<feature type="domain" description="RNA polymerase sigma factor 70 region 4 type 2" evidence="7">
    <location>
        <begin position="130"/>
        <end position="179"/>
    </location>
</feature>
<organism evidence="8 9">
    <name type="scientific">Altererythrobacter epoxidivorans</name>
    <dbReference type="NCBI Taxonomy" id="361183"/>
    <lineage>
        <taxon>Bacteria</taxon>
        <taxon>Pseudomonadati</taxon>
        <taxon>Pseudomonadota</taxon>
        <taxon>Alphaproteobacteria</taxon>
        <taxon>Sphingomonadales</taxon>
        <taxon>Erythrobacteraceae</taxon>
        <taxon>Altererythrobacter</taxon>
    </lineage>
</organism>
<dbReference type="STRING" id="361183.AMC99_00094"/>
<dbReference type="GO" id="GO:0016987">
    <property type="term" value="F:sigma factor activity"/>
    <property type="evidence" value="ECO:0007669"/>
    <property type="project" value="UniProtKB-KW"/>
</dbReference>
<evidence type="ECO:0000259" key="7">
    <source>
        <dbReference type="Pfam" id="PF08281"/>
    </source>
</evidence>
<dbReference type="InterPro" id="IPR039425">
    <property type="entry name" value="RNA_pol_sigma-70-like"/>
</dbReference>
<dbReference type="InterPro" id="IPR036388">
    <property type="entry name" value="WH-like_DNA-bd_sf"/>
</dbReference>
<evidence type="ECO:0000259" key="6">
    <source>
        <dbReference type="Pfam" id="PF04542"/>
    </source>
</evidence>
<evidence type="ECO:0000313" key="8">
    <source>
        <dbReference type="EMBL" id="ALE15410.1"/>
    </source>
</evidence>
<evidence type="ECO:0000256" key="5">
    <source>
        <dbReference type="ARBA" id="ARBA00023163"/>
    </source>
</evidence>
<keyword evidence="9" id="KW-1185">Reference proteome</keyword>
<comment type="similarity">
    <text evidence="1">Belongs to the sigma-70 factor family. ECF subfamily.</text>
</comment>
<dbReference type="CDD" id="cd06171">
    <property type="entry name" value="Sigma70_r4"/>
    <property type="match status" value="1"/>
</dbReference>
<sequence length="186" mass="20938">MKGRDDTPEASLVERVIAGDKVAFGRLVEPHLPRLLGLARRMLPFADEAEDALQNALASVWIARAGLDPQQPVAAFLTTVTLNKCRDRLRRLKVARLLRFTALDSDVPVAADQPAPDTEIADRQMLAHVIRTIDRLPLRLREALVLVAIEGRSHREVADLLGLTEKAVETRVYRARQRLRERIDFL</sequence>
<dbReference type="SUPFAM" id="SSF88946">
    <property type="entry name" value="Sigma2 domain of RNA polymerase sigma factors"/>
    <property type="match status" value="1"/>
</dbReference>
<dbReference type="GO" id="GO:0006352">
    <property type="term" value="P:DNA-templated transcription initiation"/>
    <property type="evidence" value="ECO:0007669"/>
    <property type="project" value="InterPro"/>
</dbReference>
<evidence type="ECO:0000256" key="2">
    <source>
        <dbReference type="ARBA" id="ARBA00023015"/>
    </source>
</evidence>
<dbReference type="GO" id="GO:0003677">
    <property type="term" value="F:DNA binding"/>
    <property type="evidence" value="ECO:0007669"/>
    <property type="project" value="UniProtKB-KW"/>
</dbReference>
<name>A0A0M4M5Q1_9SPHN</name>
<dbReference type="PANTHER" id="PTHR43133">
    <property type="entry name" value="RNA POLYMERASE ECF-TYPE SIGMA FACTO"/>
    <property type="match status" value="1"/>
</dbReference>
<dbReference type="EMBL" id="CP012669">
    <property type="protein sequence ID" value="ALE15410.1"/>
    <property type="molecule type" value="Genomic_DNA"/>
</dbReference>
<feature type="domain" description="RNA polymerase sigma-70 region 2" evidence="6">
    <location>
        <begin position="27"/>
        <end position="92"/>
    </location>
</feature>